<gene>
    <name evidence="2" type="ORF">AMELA_G00244880</name>
</gene>
<proteinExistence type="predicted"/>
<keyword evidence="3" id="KW-1185">Reference proteome</keyword>
<reference evidence="2 3" key="1">
    <citation type="submission" date="2020-02" db="EMBL/GenBank/DDBJ databases">
        <title>A chromosome-scale genome assembly of the black bullhead catfish (Ameiurus melas).</title>
        <authorList>
            <person name="Wen M."/>
            <person name="Zham M."/>
            <person name="Cabau C."/>
            <person name="Klopp C."/>
            <person name="Donnadieu C."/>
            <person name="Roques C."/>
            <person name="Bouchez O."/>
            <person name="Lampietro C."/>
            <person name="Jouanno E."/>
            <person name="Herpin A."/>
            <person name="Louis A."/>
            <person name="Berthelot C."/>
            <person name="Parey E."/>
            <person name="Roest-Crollius H."/>
            <person name="Braasch I."/>
            <person name="Postlethwait J."/>
            <person name="Robinson-Rechavi M."/>
            <person name="Echchiki A."/>
            <person name="Begum T."/>
            <person name="Montfort J."/>
            <person name="Schartl M."/>
            <person name="Bobe J."/>
            <person name="Guiguen Y."/>
        </authorList>
    </citation>
    <scope>NUCLEOTIDE SEQUENCE [LARGE SCALE GENOMIC DNA]</scope>
    <source>
        <strain evidence="2">M_S1</strain>
        <tissue evidence="2">Blood</tissue>
    </source>
</reference>
<feature type="region of interest" description="Disordered" evidence="1">
    <location>
        <begin position="1"/>
        <end position="122"/>
    </location>
</feature>
<organism evidence="2 3">
    <name type="scientific">Ameiurus melas</name>
    <name type="common">Black bullhead</name>
    <name type="synonym">Silurus melas</name>
    <dbReference type="NCBI Taxonomy" id="219545"/>
    <lineage>
        <taxon>Eukaryota</taxon>
        <taxon>Metazoa</taxon>
        <taxon>Chordata</taxon>
        <taxon>Craniata</taxon>
        <taxon>Vertebrata</taxon>
        <taxon>Euteleostomi</taxon>
        <taxon>Actinopterygii</taxon>
        <taxon>Neopterygii</taxon>
        <taxon>Teleostei</taxon>
        <taxon>Ostariophysi</taxon>
        <taxon>Siluriformes</taxon>
        <taxon>Ictaluridae</taxon>
        <taxon>Ameiurus</taxon>
    </lineage>
</organism>
<dbReference type="AlphaFoldDB" id="A0A7J5ZV07"/>
<evidence type="ECO:0000256" key="1">
    <source>
        <dbReference type="SAM" id="MobiDB-lite"/>
    </source>
</evidence>
<dbReference type="EMBL" id="JAAGNN010000023">
    <property type="protein sequence ID" value="KAF4073589.1"/>
    <property type="molecule type" value="Genomic_DNA"/>
</dbReference>
<evidence type="ECO:0000313" key="3">
    <source>
        <dbReference type="Proteomes" id="UP000593565"/>
    </source>
</evidence>
<feature type="compositionally biased region" description="Basic and acidic residues" evidence="1">
    <location>
        <begin position="40"/>
        <end position="58"/>
    </location>
</feature>
<comment type="caution">
    <text evidence="2">The sequence shown here is derived from an EMBL/GenBank/DDBJ whole genome shotgun (WGS) entry which is preliminary data.</text>
</comment>
<dbReference type="Proteomes" id="UP000593565">
    <property type="component" value="Unassembled WGS sequence"/>
</dbReference>
<feature type="non-terminal residue" evidence="2">
    <location>
        <position position="1"/>
    </location>
</feature>
<evidence type="ECO:0000313" key="2">
    <source>
        <dbReference type="EMBL" id="KAF4073589.1"/>
    </source>
</evidence>
<feature type="compositionally biased region" description="Polar residues" evidence="1">
    <location>
        <begin position="61"/>
        <end position="70"/>
    </location>
</feature>
<sequence>MWEEVQREIFSSRTEIKRSDSPVPSCVSMKSDDSMGLPVHFKEKRESTPERDTKEKISDYSGPSSSSMNSDVFIEPPADPSSTHSATEIKRSDSPVPSCVSMKSDDSMGLPVNFKEKRESTPERVLQGAREKTHQIIITDTGCKSVSTEPHLQERCKLNLLKKFQHVNEVITN</sequence>
<accession>A0A7J5ZV07</accession>
<protein>
    <submittedName>
        <fullName evidence="2">Uncharacterized protein</fullName>
    </submittedName>
</protein>
<name>A0A7J5ZV07_AMEME</name>